<keyword evidence="2" id="KW-0472">Membrane</keyword>
<accession>A0A976M506</accession>
<gene>
    <name evidence="3" type="ORF">MACJ_000979</name>
</gene>
<dbReference type="EMBL" id="CP056065">
    <property type="protein sequence ID" value="UKJ88535.1"/>
    <property type="molecule type" value="Genomic_DNA"/>
</dbReference>
<evidence type="ECO:0000256" key="2">
    <source>
        <dbReference type="SAM" id="Phobius"/>
    </source>
</evidence>
<evidence type="ECO:0000313" key="4">
    <source>
        <dbReference type="Proteomes" id="UP000244803"/>
    </source>
</evidence>
<dbReference type="AlphaFoldDB" id="A0A976M506"/>
<keyword evidence="2" id="KW-0812">Transmembrane</keyword>
<proteinExistence type="predicted"/>
<organism evidence="3 4">
    <name type="scientific">Theileria orientalis</name>
    <dbReference type="NCBI Taxonomy" id="68886"/>
    <lineage>
        <taxon>Eukaryota</taxon>
        <taxon>Sar</taxon>
        <taxon>Alveolata</taxon>
        <taxon>Apicomplexa</taxon>
        <taxon>Aconoidasida</taxon>
        <taxon>Piroplasmida</taxon>
        <taxon>Theileriidae</taxon>
        <taxon>Theileria</taxon>
    </lineage>
</organism>
<feature type="region of interest" description="Disordered" evidence="1">
    <location>
        <begin position="107"/>
        <end position="128"/>
    </location>
</feature>
<dbReference type="Proteomes" id="UP000244803">
    <property type="component" value="Chromosome 1"/>
</dbReference>
<evidence type="ECO:0000256" key="1">
    <source>
        <dbReference type="SAM" id="MobiDB-lite"/>
    </source>
</evidence>
<reference evidence="3" key="1">
    <citation type="submission" date="2022-07" db="EMBL/GenBank/DDBJ databases">
        <title>Evaluation of T. orientalis genome assembly methods using nanopore sequencing and analysis of variation between genomes.</title>
        <authorList>
            <person name="Yam J."/>
            <person name="Micallef M.L."/>
            <person name="Liu M."/>
            <person name="Djordjevic S.P."/>
            <person name="Bogema D.R."/>
            <person name="Jenkins C."/>
        </authorList>
    </citation>
    <scope>NUCLEOTIDE SEQUENCE</scope>
    <source>
        <strain evidence="3">Fish Creek</strain>
    </source>
</reference>
<feature type="transmembrane region" description="Helical" evidence="2">
    <location>
        <begin position="138"/>
        <end position="162"/>
    </location>
</feature>
<evidence type="ECO:0000313" key="3">
    <source>
        <dbReference type="EMBL" id="UKJ88535.1"/>
    </source>
</evidence>
<keyword evidence="2" id="KW-1133">Transmembrane helix</keyword>
<protein>
    <submittedName>
        <fullName evidence="3">Uncharacterized protein</fullName>
    </submittedName>
</protein>
<name>A0A976M506_THEOR</name>
<feature type="compositionally biased region" description="Basic and acidic residues" evidence="1">
    <location>
        <begin position="107"/>
        <end position="125"/>
    </location>
</feature>
<sequence length="179" mass="19714">MTPVDLDISDQADSVYFKYTKSADSHTHTFLAKDGFAIKNIKVTDKKNNRFEHLWGSPSPVSNAYKVIAHSSGPNANYVQIHLLNNAVTSVYSATFSSSREETSLEESVIVKEGKEKHPDEKQDSADTSTKATVNYKLLYILLPTVIGAVGLVIAAVAVFVYRRKRENSSNLLSSETSV</sequence>
<dbReference type="OrthoDB" id="10508600at2759"/>